<feature type="domain" description="Putative exodeoxyribonuclease 8 PDDEXK-like" evidence="1">
    <location>
        <begin position="44"/>
        <end position="278"/>
    </location>
</feature>
<proteinExistence type="predicted"/>
<dbReference type="Proteomes" id="UP001235712">
    <property type="component" value="Unassembled WGS sequence"/>
</dbReference>
<name>A0ABT9PA28_9ACTN</name>
<organism evidence="2 3">
    <name type="scientific">Kineosporia succinea</name>
    <dbReference type="NCBI Taxonomy" id="84632"/>
    <lineage>
        <taxon>Bacteria</taxon>
        <taxon>Bacillati</taxon>
        <taxon>Actinomycetota</taxon>
        <taxon>Actinomycetes</taxon>
        <taxon>Kineosporiales</taxon>
        <taxon>Kineosporiaceae</taxon>
        <taxon>Kineosporia</taxon>
    </lineage>
</organism>
<dbReference type="InterPro" id="IPR011604">
    <property type="entry name" value="PDDEXK-like_dom_sf"/>
</dbReference>
<dbReference type="RefSeq" id="WP_307247434.1">
    <property type="nucleotide sequence ID" value="NZ_JAUSQZ010000001.1"/>
</dbReference>
<dbReference type="Gene3D" id="3.90.320.10">
    <property type="match status" value="1"/>
</dbReference>
<evidence type="ECO:0000313" key="3">
    <source>
        <dbReference type="Proteomes" id="UP001235712"/>
    </source>
</evidence>
<dbReference type="Pfam" id="PF12684">
    <property type="entry name" value="DUF3799"/>
    <property type="match status" value="1"/>
</dbReference>
<comment type="caution">
    <text evidence="2">The sequence shown here is derived from an EMBL/GenBank/DDBJ whole genome shotgun (WGS) entry which is preliminary data.</text>
</comment>
<evidence type="ECO:0000313" key="2">
    <source>
        <dbReference type="EMBL" id="MDP9829337.1"/>
    </source>
</evidence>
<dbReference type="InterPro" id="IPR024432">
    <property type="entry name" value="Put_RecE_PDDEXK-like_dom"/>
</dbReference>
<protein>
    <recommendedName>
        <fullName evidence="1">Putative exodeoxyribonuclease 8 PDDEXK-like domain-containing protein</fullName>
    </recommendedName>
</protein>
<sequence length="309" mass="34746">MSAPTDVRIPEQRAGGKLLIDEPGVYDLPEEDYHRDPVAGGSLSATGMKKLVDEDGWTPAHFQAWMKEGNREPSESQNFGSATHTAVLGRGPEVVAFPRADGRTKEGKAIKADADAARGEGKIVVTEEEAEVIAGMRDAIQRSQWATTLLNHEFGKPEQTMIWRDEGTGVWCRSLVDFLRKPEQDGRLWLVDFKTADSAAPSKWIRKAFDWGYHIQRSQYAAGARMLNLAEEVEFVFLIQEKRKPYLVNQIRLDAKGIAIGDYVRAKALNTYAECMSRYGWDQQWPGYPEELVTAETPGYISYQYPEVD</sequence>
<keyword evidence="3" id="KW-1185">Reference proteome</keyword>
<evidence type="ECO:0000259" key="1">
    <source>
        <dbReference type="Pfam" id="PF12684"/>
    </source>
</evidence>
<dbReference type="EMBL" id="JAUSQZ010000001">
    <property type="protein sequence ID" value="MDP9829337.1"/>
    <property type="molecule type" value="Genomic_DNA"/>
</dbReference>
<accession>A0ABT9PA28</accession>
<gene>
    <name evidence="2" type="ORF">J2S57_005086</name>
</gene>
<reference evidence="2 3" key="1">
    <citation type="submission" date="2023-07" db="EMBL/GenBank/DDBJ databases">
        <title>Sequencing the genomes of 1000 actinobacteria strains.</title>
        <authorList>
            <person name="Klenk H.-P."/>
        </authorList>
    </citation>
    <scope>NUCLEOTIDE SEQUENCE [LARGE SCALE GENOMIC DNA]</scope>
    <source>
        <strain evidence="2 3">DSM 44388</strain>
    </source>
</reference>